<organism evidence="1 2">
    <name type="scientific">Plakobranchus ocellatus</name>
    <dbReference type="NCBI Taxonomy" id="259542"/>
    <lineage>
        <taxon>Eukaryota</taxon>
        <taxon>Metazoa</taxon>
        <taxon>Spiralia</taxon>
        <taxon>Lophotrochozoa</taxon>
        <taxon>Mollusca</taxon>
        <taxon>Gastropoda</taxon>
        <taxon>Heterobranchia</taxon>
        <taxon>Euthyneura</taxon>
        <taxon>Panpulmonata</taxon>
        <taxon>Sacoglossa</taxon>
        <taxon>Placobranchoidea</taxon>
        <taxon>Plakobranchidae</taxon>
        <taxon>Plakobranchus</taxon>
    </lineage>
</organism>
<name>A0AAV3Y6P3_9GAST</name>
<proteinExistence type="predicted"/>
<reference evidence="1 2" key="1">
    <citation type="journal article" date="2021" name="Elife">
        <title>Chloroplast acquisition without the gene transfer in kleptoplastic sea slugs, Plakobranchus ocellatus.</title>
        <authorList>
            <person name="Maeda T."/>
            <person name="Takahashi S."/>
            <person name="Yoshida T."/>
            <person name="Shimamura S."/>
            <person name="Takaki Y."/>
            <person name="Nagai Y."/>
            <person name="Toyoda A."/>
            <person name="Suzuki Y."/>
            <person name="Arimoto A."/>
            <person name="Ishii H."/>
            <person name="Satoh N."/>
            <person name="Nishiyama T."/>
            <person name="Hasebe M."/>
            <person name="Maruyama T."/>
            <person name="Minagawa J."/>
            <person name="Obokata J."/>
            <person name="Shigenobu S."/>
        </authorList>
    </citation>
    <scope>NUCLEOTIDE SEQUENCE [LARGE SCALE GENOMIC DNA]</scope>
</reference>
<evidence type="ECO:0000313" key="2">
    <source>
        <dbReference type="Proteomes" id="UP000735302"/>
    </source>
</evidence>
<accession>A0AAV3Y6P3</accession>
<sequence length="133" mass="14892">MVSWLCENGQVLWHPLYDSCQVPNKSLASVREFNEPTPVANVPLTIQTPQNINECILFAYNISKLNSDMDGDILEKDTIKLKISPILVSANDVSRRTSDEGYNEKEGSKEAIEVSDTFGTDPVEYVVRITKTL</sequence>
<comment type="caution">
    <text evidence="1">The sequence shown here is derived from an EMBL/GenBank/DDBJ whole genome shotgun (WGS) entry which is preliminary data.</text>
</comment>
<gene>
    <name evidence="1" type="ORF">PoB_000539100</name>
</gene>
<keyword evidence="2" id="KW-1185">Reference proteome</keyword>
<evidence type="ECO:0000313" key="1">
    <source>
        <dbReference type="EMBL" id="GFN78885.1"/>
    </source>
</evidence>
<dbReference type="AlphaFoldDB" id="A0AAV3Y6P3"/>
<dbReference type="Proteomes" id="UP000735302">
    <property type="component" value="Unassembled WGS sequence"/>
</dbReference>
<dbReference type="EMBL" id="BLXT01000621">
    <property type="protein sequence ID" value="GFN78885.1"/>
    <property type="molecule type" value="Genomic_DNA"/>
</dbReference>
<protein>
    <submittedName>
        <fullName evidence="1">Uncharacterized protein</fullName>
    </submittedName>
</protein>